<feature type="compositionally biased region" description="Pro residues" evidence="1">
    <location>
        <begin position="63"/>
        <end position="93"/>
    </location>
</feature>
<reference evidence="2 3" key="1">
    <citation type="submission" date="2007-06" db="EMBL/GenBank/DDBJ databases">
        <authorList>
            <person name="Shimkets L."/>
            <person name="Ferriera S."/>
            <person name="Johnson J."/>
            <person name="Kravitz S."/>
            <person name="Beeson K."/>
            <person name="Sutton G."/>
            <person name="Rogers Y.-H."/>
            <person name="Friedman R."/>
            <person name="Frazier M."/>
            <person name="Venter J.C."/>
        </authorList>
    </citation>
    <scope>NUCLEOTIDE SEQUENCE [LARGE SCALE GENOMIC DNA]</scope>
    <source>
        <strain evidence="2 3">SIR-1</strain>
    </source>
</reference>
<organism evidence="2 3">
    <name type="scientific">Plesiocystis pacifica SIR-1</name>
    <dbReference type="NCBI Taxonomy" id="391625"/>
    <lineage>
        <taxon>Bacteria</taxon>
        <taxon>Pseudomonadati</taxon>
        <taxon>Myxococcota</taxon>
        <taxon>Polyangia</taxon>
        <taxon>Nannocystales</taxon>
        <taxon>Nannocystaceae</taxon>
        <taxon>Plesiocystis</taxon>
    </lineage>
</organism>
<dbReference type="STRING" id="391625.PPSIR1_17950"/>
<comment type="caution">
    <text evidence="2">The sequence shown here is derived from an EMBL/GenBank/DDBJ whole genome shotgun (WGS) entry which is preliminary data.</text>
</comment>
<name>A6GJ87_9BACT</name>
<dbReference type="AlphaFoldDB" id="A6GJ87"/>
<dbReference type="Proteomes" id="UP000005801">
    <property type="component" value="Unassembled WGS sequence"/>
</dbReference>
<evidence type="ECO:0000313" key="2">
    <source>
        <dbReference type="EMBL" id="EDM74063.1"/>
    </source>
</evidence>
<dbReference type="EMBL" id="ABCS01000151">
    <property type="protein sequence ID" value="EDM74063.1"/>
    <property type="molecule type" value="Genomic_DNA"/>
</dbReference>
<proteinExistence type="predicted"/>
<feature type="region of interest" description="Disordered" evidence="1">
    <location>
        <begin position="1"/>
        <end position="99"/>
    </location>
</feature>
<accession>A6GJ87</accession>
<gene>
    <name evidence="2" type="ORF">PPSIR1_17950</name>
</gene>
<dbReference type="RefSeq" id="WP_006976773.1">
    <property type="nucleotide sequence ID" value="NZ_ABCS01000151.1"/>
</dbReference>
<protein>
    <submittedName>
        <fullName evidence="2">Uncharacterized protein</fullName>
    </submittedName>
</protein>
<evidence type="ECO:0000256" key="1">
    <source>
        <dbReference type="SAM" id="MobiDB-lite"/>
    </source>
</evidence>
<keyword evidence="3" id="KW-1185">Reference proteome</keyword>
<evidence type="ECO:0000313" key="3">
    <source>
        <dbReference type="Proteomes" id="UP000005801"/>
    </source>
</evidence>
<sequence length="194" mass="20714">MAIFFPRPATPPEAEVRPEPATASRTHEQPEPEALPATPVETPSAELPSDAPEPEPKPEPEPEPQLAPAPAEPSSPAPTPKDAPAKPSPPAPSRCPDLAAEAQLLATIHTQLRDDDARAALDTIQTWRRDCEQPALSQEVLGAELLALCALGRESKATQRARSFHRRWPSSTLEARLANTCVGSVFTPDVDAAP</sequence>